<comment type="subcellular location">
    <subcellularLocation>
        <location evidence="1 7">Cytoplasm</location>
    </subcellularLocation>
</comment>
<name>A0A9P8PI39_WICPI</name>
<evidence type="ECO:0000256" key="4">
    <source>
        <dbReference type="ARBA" id="ARBA00022884"/>
    </source>
</evidence>
<reference evidence="9" key="2">
    <citation type="submission" date="2021-01" db="EMBL/GenBank/DDBJ databases">
        <authorList>
            <person name="Schikora-Tamarit M.A."/>
        </authorList>
    </citation>
    <scope>NUCLEOTIDE SEQUENCE</scope>
    <source>
        <strain evidence="9">CBS2887</strain>
    </source>
</reference>
<feature type="compositionally biased region" description="Basic residues" evidence="8">
    <location>
        <begin position="118"/>
        <end position="135"/>
    </location>
</feature>
<dbReference type="Pfam" id="PF02290">
    <property type="entry name" value="SRP14"/>
    <property type="match status" value="1"/>
</dbReference>
<keyword evidence="6 7" id="KW-0687">Ribonucleoprotein</keyword>
<keyword evidence="5 7" id="KW-0733">Signal recognition particle</keyword>
<comment type="function">
    <text evidence="7">Component of the signal recognition particle (SRP) complex, a ribonucleoprotein complex that mediates the cotranslational targeting of secretory and membrane proteins to the endoplasmic reticulum (ER).</text>
</comment>
<accession>A0A9P8PI39</accession>
<dbReference type="GO" id="GO:0006614">
    <property type="term" value="P:SRP-dependent cotranslational protein targeting to membrane"/>
    <property type="evidence" value="ECO:0007669"/>
    <property type="project" value="UniProtKB-UniRule"/>
</dbReference>
<gene>
    <name evidence="9" type="ORF">WICPIJ_010023</name>
</gene>
<organism evidence="9 10">
    <name type="scientific">Wickerhamomyces pijperi</name>
    <name type="common">Yeast</name>
    <name type="synonym">Pichia pijperi</name>
    <dbReference type="NCBI Taxonomy" id="599730"/>
    <lineage>
        <taxon>Eukaryota</taxon>
        <taxon>Fungi</taxon>
        <taxon>Dikarya</taxon>
        <taxon>Ascomycota</taxon>
        <taxon>Saccharomycotina</taxon>
        <taxon>Saccharomycetes</taxon>
        <taxon>Phaffomycetales</taxon>
        <taxon>Wickerhamomycetaceae</taxon>
        <taxon>Wickerhamomyces</taxon>
    </lineage>
</organism>
<comment type="subunit">
    <text evidence="7">Component of a fungal signal recognition particle (SRP) complex that consists of a 7SL RNA molecule (scR1) and at least six protein subunits: SRP72, SRP68, SRP54, SEC65, SRP21 and SRP14.</text>
</comment>
<evidence type="ECO:0000256" key="5">
    <source>
        <dbReference type="ARBA" id="ARBA00023135"/>
    </source>
</evidence>
<keyword evidence="4 7" id="KW-0694">RNA-binding</keyword>
<evidence type="ECO:0000313" key="10">
    <source>
        <dbReference type="Proteomes" id="UP000774326"/>
    </source>
</evidence>
<dbReference type="GO" id="GO:0005786">
    <property type="term" value="C:signal recognition particle, endoplasmic reticulum targeting"/>
    <property type="evidence" value="ECO:0007669"/>
    <property type="project" value="UniProtKB-UniRule"/>
</dbReference>
<dbReference type="GO" id="GO:0030942">
    <property type="term" value="F:endoplasmic reticulum signal peptide binding"/>
    <property type="evidence" value="ECO:0007669"/>
    <property type="project" value="UniProtKB-UniRule"/>
</dbReference>
<feature type="region of interest" description="Disordered" evidence="8">
    <location>
        <begin position="116"/>
        <end position="135"/>
    </location>
</feature>
<dbReference type="AlphaFoldDB" id="A0A9P8PI39"/>
<dbReference type="PANTHER" id="PTHR12013">
    <property type="entry name" value="SIGNAL RECOGNITION PARTICLE 14 KD PROTEIN"/>
    <property type="match status" value="1"/>
</dbReference>
<evidence type="ECO:0000256" key="3">
    <source>
        <dbReference type="ARBA" id="ARBA00022490"/>
    </source>
</evidence>
<dbReference type="InterPro" id="IPR003210">
    <property type="entry name" value="Signal_recog_particle_SRP14"/>
</dbReference>
<reference evidence="9" key="1">
    <citation type="journal article" date="2021" name="Open Biol.">
        <title>Shared evolutionary footprints suggest mitochondrial oxidative damage underlies multiple complex I losses in fungi.</title>
        <authorList>
            <person name="Schikora-Tamarit M.A."/>
            <person name="Marcet-Houben M."/>
            <person name="Nosek J."/>
            <person name="Gabaldon T."/>
        </authorList>
    </citation>
    <scope>NUCLEOTIDE SEQUENCE</scope>
    <source>
        <strain evidence="9">CBS2887</strain>
    </source>
</reference>
<evidence type="ECO:0000256" key="6">
    <source>
        <dbReference type="ARBA" id="ARBA00023274"/>
    </source>
</evidence>
<dbReference type="SUPFAM" id="SSF54762">
    <property type="entry name" value="Signal recognition particle alu RNA binding heterodimer, SRP9/14"/>
    <property type="match status" value="1"/>
</dbReference>
<dbReference type="GO" id="GO:0008312">
    <property type="term" value="F:7S RNA binding"/>
    <property type="evidence" value="ECO:0007669"/>
    <property type="project" value="UniProtKB-UniRule"/>
</dbReference>
<keyword evidence="10" id="KW-1185">Reference proteome</keyword>
<evidence type="ECO:0000256" key="7">
    <source>
        <dbReference type="RuleBase" id="RU368100"/>
    </source>
</evidence>
<comment type="caution">
    <text evidence="9">The sequence shown here is derived from an EMBL/GenBank/DDBJ whole genome shotgun (WGS) entry which is preliminary data.</text>
</comment>
<dbReference type="OrthoDB" id="19209at2759"/>
<evidence type="ECO:0000313" key="9">
    <source>
        <dbReference type="EMBL" id="KAH3672653.1"/>
    </source>
</evidence>
<protein>
    <recommendedName>
        <fullName evidence="7">Signal recognition particle subunit SRP14</fullName>
    </recommendedName>
    <alternativeName>
        <fullName evidence="7">Signal recognition particle 14 kDa protein</fullName>
    </alternativeName>
</protein>
<evidence type="ECO:0000256" key="2">
    <source>
        <dbReference type="ARBA" id="ARBA00010349"/>
    </source>
</evidence>
<evidence type="ECO:0000256" key="1">
    <source>
        <dbReference type="ARBA" id="ARBA00004496"/>
    </source>
</evidence>
<dbReference type="EMBL" id="JAEUBG010005785">
    <property type="protein sequence ID" value="KAH3672653.1"/>
    <property type="molecule type" value="Genomic_DNA"/>
</dbReference>
<evidence type="ECO:0000256" key="8">
    <source>
        <dbReference type="SAM" id="MobiDB-lite"/>
    </source>
</evidence>
<dbReference type="Gene3D" id="3.30.720.10">
    <property type="entry name" value="Signal recognition particle alu RNA binding heterodimer, srp9/1"/>
    <property type="match status" value="1"/>
</dbReference>
<comment type="similarity">
    <text evidence="2 7">Belongs to the SRP14 family.</text>
</comment>
<proteinExistence type="inferred from homology"/>
<keyword evidence="3 7" id="KW-0963">Cytoplasm</keyword>
<dbReference type="InterPro" id="IPR009018">
    <property type="entry name" value="Signal_recog_particle_SRP9/14"/>
</dbReference>
<dbReference type="Proteomes" id="UP000774326">
    <property type="component" value="Unassembled WGS sequence"/>
</dbReference>
<sequence length="135" mass="15198">MTLLSTPEFLKSASTLFEDSQKTHSSIYITQKRYIEHNEVEGTAALYNEISQFSNVKPTLPNSSIITNSTNQYPILIRITNGDSDKLKKVKLSTIVKPEELAKFWKDYSTVIKSGAKGLKKKEKKAKKASKKVSK</sequence>